<name>A0ACB9H3A2_CICIN</name>
<reference evidence="2" key="1">
    <citation type="journal article" date="2022" name="Mol. Ecol. Resour.">
        <title>The genomes of chicory, endive, great burdock and yacon provide insights into Asteraceae palaeo-polyploidization history and plant inulin production.</title>
        <authorList>
            <person name="Fan W."/>
            <person name="Wang S."/>
            <person name="Wang H."/>
            <person name="Wang A."/>
            <person name="Jiang F."/>
            <person name="Liu H."/>
            <person name="Zhao H."/>
            <person name="Xu D."/>
            <person name="Zhang Y."/>
        </authorList>
    </citation>
    <scope>NUCLEOTIDE SEQUENCE [LARGE SCALE GENOMIC DNA]</scope>
    <source>
        <strain evidence="2">cv. Punajuju</strain>
    </source>
</reference>
<dbReference type="Proteomes" id="UP001055811">
    <property type="component" value="Linkage Group LG01"/>
</dbReference>
<evidence type="ECO:0000313" key="2">
    <source>
        <dbReference type="Proteomes" id="UP001055811"/>
    </source>
</evidence>
<organism evidence="1 2">
    <name type="scientific">Cichorium intybus</name>
    <name type="common">Chicory</name>
    <dbReference type="NCBI Taxonomy" id="13427"/>
    <lineage>
        <taxon>Eukaryota</taxon>
        <taxon>Viridiplantae</taxon>
        <taxon>Streptophyta</taxon>
        <taxon>Embryophyta</taxon>
        <taxon>Tracheophyta</taxon>
        <taxon>Spermatophyta</taxon>
        <taxon>Magnoliopsida</taxon>
        <taxon>eudicotyledons</taxon>
        <taxon>Gunneridae</taxon>
        <taxon>Pentapetalae</taxon>
        <taxon>asterids</taxon>
        <taxon>campanulids</taxon>
        <taxon>Asterales</taxon>
        <taxon>Asteraceae</taxon>
        <taxon>Cichorioideae</taxon>
        <taxon>Cichorieae</taxon>
        <taxon>Cichoriinae</taxon>
        <taxon>Cichorium</taxon>
    </lineage>
</organism>
<protein>
    <submittedName>
        <fullName evidence="1">Uncharacterized protein</fullName>
    </submittedName>
</protein>
<accession>A0ACB9H3A2</accession>
<evidence type="ECO:0000313" key="1">
    <source>
        <dbReference type="EMBL" id="KAI3789913.1"/>
    </source>
</evidence>
<reference evidence="1 2" key="2">
    <citation type="journal article" date="2022" name="Mol. Ecol. Resour.">
        <title>The genomes of chicory, endive, great burdock and yacon provide insights into Asteraceae paleo-polyploidization history and plant inulin production.</title>
        <authorList>
            <person name="Fan W."/>
            <person name="Wang S."/>
            <person name="Wang H."/>
            <person name="Wang A."/>
            <person name="Jiang F."/>
            <person name="Liu H."/>
            <person name="Zhao H."/>
            <person name="Xu D."/>
            <person name="Zhang Y."/>
        </authorList>
    </citation>
    <scope>NUCLEOTIDE SEQUENCE [LARGE SCALE GENOMIC DNA]</scope>
    <source>
        <strain evidence="2">cv. Punajuju</strain>
        <tissue evidence="1">Leaves</tissue>
    </source>
</reference>
<comment type="caution">
    <text evidence="1">The sequence shown here is derived from an EMBL/GenBank/DDBJ whole genome shotgun (WGS) entry which is preliminary data.</text>
</comment>
<keyword evidence="2" id="KW-1185">Reference proteome</keyword>
<proteinExistence type="predicted"/>
<dbReference type="EMBL" id="CM042009">
    <property type="protein sequence ID" value="KAI3789913.1"/>
    <property type="molecule type" value="Genomic_DNA"/>
</dbReference>
<sequence>MATAGDGRPPYESDGAEEKFRKRLSRPELKNSTAASELSTEEGREFESNSLTVGKSELEEMLKQMTFTSAMYNYKDCLQVLEEENASPAEPAKAYKSQALRQDLKLLNNNATCISKASVIIVEYVDSLVWVTPAKHEMLEDA</sequence>
<gene>
    <name evidence="1" type="ORF">L2E82_02719</name>
</gene>